<evidence type="ECO:0000313" key="2">
    <source>
        <dbReference type="EMBL" id="PSK93359.1"/>
    </source>
</evidence>
<accession>A0A2P8D837</accession>
<comment type="caution">
    <text evidence="2">The sequence shown here is derived from an EMBL/GenBank/DDBJ whole genome shotgun (WGS) entry which is preliminary data.</text>
</comment>
<gene>
    <name evidence="2" type="ORF">B0I18_102329</name>
</gene>
<feature type="transmembrane region" description="Helical" evidence="1">
    <location>
        <begin position="47"/>
        <end position="66"/>
    </location>
</feature>
<dbReference type="EMBL" id="PYGD01000002">
    <property type="protein sequence ID" value="PSK93359.1"/>
    <property type="molecule type" value="Genomic_DNA"/>
</dbReference>
<keyword evidence="1" id="KW-0472">Membrane</keyword>
<organism evidence="2 3">
    <name type="scientific">Taibaiella chishuiensis</name>
    <dbReference type="NCBI Taxonomy" id="1434707"/>
    <lineage>
        <taxon>Bacteria</taxon>
        <taxon>Pseudomonadati</taxon>
        <taxon>Bacteroidota</taxon>
        <taxon>Chitinophagia</taxon>
        <taxon>Chitinophagales</taxon>
        <taxon>Chitinophagaceae</taxon>
        <taxon>Taibaiella</taxon>
    </lineage>
</organism>
<keyword evidence="3" id="KW-1185">Reference proteome</keyword>
<dbReference type="Proteomes" id="UP000240572">
    <property type="component" value="Unassembled WGS sequence"/>
</dbReference>
<keyword evidence="1" id="KW-1133">Transmembrane helix</keyword>
<reference evidence="2 3" key="1">
    <citation type="submission" date="2018-03" db="EMBL/GenBank/DDBJ databases">
        <title>Genomic Encyclopedia of Type Strains, Phase III (KMG-III): the genomes of soil and plant-associated and newly described type strains.</title>
        <authorList>
            <person name="Whitman W."/>
        </authorList>
    </citation>
    <scope>NUCLEOTIDE SEQUENCE [LARGE SCALE GENOMIC DNA]</scope>
    <source>
        <strain evidence="2 3">CGMCC 1.12700</strain>
    </source>
</reference>
<evidence type="ECO:0000256" key="1">
    <source>
        <dbReference type="SAM" id="Phobius"/>
    </source>
</evidence>
<evidence type="ECO:0000313" key="3">
    <source>
        <dbReference type="Proteomes" id="UP000240572"/>
    </source>
</evidence>
<dbReference type="AlphaFoldDB" id="A0A2P8D837"/>
<protein>
    <submittedName>
        <fullName evidence="2">Uncharacterized protein</fullName>
    </submittedName>
</protein>
<keyword evidence="1" id="KW-0812">Transmembrane</keyword>
<dbReference type="OrthoDB" id="193443at2"/>
<sequence>MNSNIVAYIIYLVLMVYIIYWLGRLFHRSGRVFILQLYKGDTASTDTTNNILLIAYYLFNMGYAFLKLRSWERIRSPAQLIDSLSGNIGILILILAVTHYFNMLLIYFLAQKHKTITP</sequence>
<name>A0A2P8D837_9BACT</name>
<dbReference type="RefSeq" id="WP_106522369.1">
    <property type="nucleotide sequence ID" value="NZ_PYGD01000002.1"/>
</dbReference>
<feature type="transmembrane region" description="Helical" evidence="1">
    <location>
        <begin position="6"/>
        <end position="26"/>
    </location>
</feature>
<feature type="transmembrane region" description="Helical" evidence="1">
    <location>
        <begin position="86"/>
        <end position="110"/>
    </location>
</feature>
<proteinExistence type="predicted"/>